<name>A0AAP5M6Y8_9CYAN</name>
<evidence type="ECO:0000313" key="2">
    <source>
        <dbReference type="EMBL" id="MDR9897561.1"/>
    </source>
</evidence>
<dbReference type="AlphaFoldDB" id="A0AAP5M6Y8"/>
<dbReference type="Pfam" id="PF12973">
    <property type="entry name" value="Cupin_7"/>
    <property type="match status" value="1"/>
</dbReference>
<proteinExistence type="predicted"/>
<feature type="domain" description="ChrR-like cupin" evidence="1">
    <location>
        <begin position="95"/>
        <end position="192"/>
    </location>
</feature>
<comment type="caution">
    <text evidence="2">The sequence shown here is derived from an EMBL/GenBank/DDBJ whole genome shotgun (WGS) entry which is preliminary data.</text>
</comment>
<evidence type="ECO:0000259" key="1">
    <source>
        <dbReference type="Pfam" id="PF12973"/>
    </source>
</evidence>
<accession>A0AAP5M6Y8</accession>
<protein>
    <submittedName>
        <fullName evidence="2">Cupin domain-containing protein</fullName>
    </submittedName>
</protein>
<dbReference type="InterPro" id="IPR025979">
    <property type="entry name" value="ChrR-like_cupin_dom"/>
</dbReference>
<dbReference type="Proteomes" id="UP000667802">
    <property type="component" value="Unassembled WGS sequence"/>
</dbReference>
<keyword evidence="3" id="KW-1185">Reference proteome</keyword>
<dbReference type="RefSeq" id="WP_208338412.1">
    <property type="nucleotide sequence ID" value="NZ_CAWQFN010000089.1"/>
</dbReference>
<dbReference type="InterPro" id="IPR011051">
    <property type="entry name" value="RmlC_Cupin_sf"/>
</dbReference>
<sequence length="201" mass="22732">MNTENYCFCELAPLYVLDLLSEAEKSWVEQQLAESPELAEELAEYEIAATAIPYSAPIVPMATNLKAQLFANLELEELKSPIKQNVLPESIVEPKIAVRYQDIQWQPHTVSGVEISIFHTDLIKREIVGVLRAEPGAHYPLHRHAASEEIYMLEGDLVVGDEVYGAFDYIRSEPGSSHAPYTTGGCMFFFRTSMDDEYLEW</sequence>
<reference evidence="3" key="1">
    <citation type="journal article" date="2021" name="Science">
        <title>Hunting the eagle killer: A cyanobacterial neurotoxin causes vacuolar myelinopathy.</title>
        <authorList>
            <person name="Breinlinger S."/>
            <person name="Phillips T.J."/>
            <person name="Haram B.N."/>
            <person name="Mares J."/>
            <person name="Martinez Yerena J.A."/>
            <person name="Hrouzek P."/>
            <person name="Sobotka R."/>
            <person name="Henderson W.M."/>
            <person name="Schmieder P."/>
            <person name="Williams S.M."/>
            <person name="Lauderdale J.D."/>
            <person name="Wilde H.D."/>
            <person name="Gerrin W."/>
            <person name="Kust A."/>
            <person name="Washington J.W."/>
            <person name="Wagner C."/>
            <person name="Geier B."/>
            <person name="Liebeke M."/>
            <person name="Enke H."/>
            <person name="Niedermeyer T.H.J."/>
            <person name="Wilde S.B."/>
        </authorList>
    </citation>
    <scope>NUCLEOTIDE SEQUENCE [LARGE SCALE GENOMIC DNA]</scope>
    <source>
        <strain evidence="3">Thurmond2011</strain>
    </source>
</reference>
<dbReference type="EMBL" id="JAALHA020000013">
    <property type="protein sequence ID" value="MDR9897561.1"/>
    <property type="molecule type" value="Genomic_DNA"/>
</dbReference>
<dbReference type="SUPFAM" id="SSF51182">
    <property type="entry name" value="RmlC-like cupins"/>
    <property type="match status" value="1"/>
</dbReference>
<dbReference type="InterPro" id="IPR014710">
    <property type="entry name" value="RmlC-like_jellyroll"/>
</dbReference>
<dbReference type="Gene3D" id="2.60.120.10">
    <property type="entry name" value="Jelly Rolls"/>
    <property type="match status" value="1"/>
</dbReference>
<gene>
    <name evidence="2" type="ORF">G7B40_023770</name>
</gene>
<organism evidence="2 3">
    <name type="scientific">Aetokthonos hydrillicola Thurmond2011</name>
    <dbReference type="NCBI Taxonomy" id="2712845"/>
    <lineage>
        <taxon>Bacteria</taxon>
        <taxon>Bacillati</taxon>
        <taxon>Cyanobacteriota</taxon>
        <taxon>Cyanophyceae</taxon>
        <taxon>Nostocales</taxon>
        <taxon>Hapalosiphonaceae</taxon>
        <taxon>Aetokthonos</taxon>
    </lineage>
</organism>
<evidence type="ECO:0000313" key="3">
    <source>
        <dbReference type="Proteomes" id="UP000667802"/>
    </source>
</evidence>